<protein>
    <submittedName>
        <fullName evidence="2">Uncharacterized protein</fullName>
    </submittedName>
</protein>
<dbReference type="KEGG" id="psul:AU252_15555"/>
<feature type="region of interest" description="Disordered" evidence="1">
    <location>
        <begin position="16"/>
        <end position="69"/>
    </location>
</feature>
<gene>
    <name evidence="2" type="ORF">AU252_15555</name>
</gene>
<dbReference type="EMBL" id="CP013747">
    <property type="protein sequence ID" value="ALV42389.1"/>
    <property type="molecule type" value="Genomic_DNA"/>
</dbReference>
<name>A0A0U3QS06_9MICC</name>
<evidence type="ECO:0000313" key="2">
    <source>
        <dbReference type="EMBL" id="ALV42389.1"/>
    </source>
</evidence>
<feature type="compositionally biased region" description="Basic and acidic residues" evidence="1">
    <location>
        <begin position="60"/>
        <end position="69"/>
    </location>
</feature>
<dbReference type="AlphaFoldDB" id="A0A0U3QS06"/>
<organism evidence="2">
    <name type="scientific">Pseudarthrobacter sulfonivorans</name>
    <dbReference type="NCBI Taxonomy" id="121292"/>
    <lineage>
        <taxon>Bacteria</taxon>
        <taxon>Bacillati</taxon>
        <taxon>Actinomycetota</taxon>
        <taxon>Actinomycetes</taxon>
        <taxon>Micrococcales</taxon>
        <taxon>Micrococcaceae</taxon>
        <taxon>Pseudarthrobacter</taxon>
    </lineage>
</organism>
<reference evidence="2 3" key="1">
    <citation type="submission" date="2015-12" db="EMBL/GenBank/DDBJ databases">
        <authorList>
            <person name="Shamseldin A."/>
            <person name="Moawad H."/>
            <person name="Abd El-Rahim W.M."/>
            <person name="Sadowsky M.J."/>
        </authorList>
    </citation>
    <scope>NUCLEOTIDE SEQUENCE [LARGE SCALE GENOMIC DNA]</scope>
    <source>
        <strain evidence="2 3">Ar51</strain>
    </source>
</reference>
<proteinExistence type="predicted"/>
<accession>A0A0U3QS06</accession>
<feature type="compositionally biased region" description="Polar residues" evidence="1">
    <location>
        <begin position="40"/>
        <end position="49"/>
    </location>
</feature>
<sequence>MASGDILVTVGPGVSLAQCSDGTDNDADGMTDYPADPGCQSAQDATESPNPALPAVHPTFKKDCERADT</sequence>
<dbReference type="Proteomes" id="UP000065151">
    <property type="component" value="Chromosome"/>
</dbReference>
<evidence type="ECO:0000313" key="3">
    <source>
        <dbReference type="Proteomes" id="UP000065151"/>
    </source>
</evidence>
<evidence type="ECO:0000256" key="1">
    <source>
        <dbReference type="SAM" id="MobiDB-lite"/>
    </source>
</evidence>